<organism evidence="3 4">
    <name type="scientific">Gossypium australe</name>
    <dbReference type="NCBI Taxonomy" id="47621"/>
    <lineage>
        <taxon>Eukaryota</taxon>
        <taxon>Viridiplantae</taxon>
        <taxon>Streptophyta</taxon>
        <taxon>Embryophyta</taxon>
        <taxon>Tracheophyta</taxon>
        <taxon>Spermatophyta</taxon>
        <taxon>Magnoliopsida</taxon>
        <taxon>eudicotyledons</taxon>
        <taxon>Gunneridae</taxon>
        <taxon>Pentapetalae</taxon>
        <taxon>rosids</taxon>
        <taxon>malvids</taxon>
        <taxon>Malvales</taxon>
        <taxon>Malvaceae</taxon>
        <taxon>Malvoideae</taxon>
        <taxon>Gossypium</taxon>
    </lineage>
</organism>
<dbReference type="InterPro" id="IPR044730">
    <property type="entry name" value="RNase_H-like_dom_plant"/>
</dbReference>
<name>A0A5B6UTG3_9ROSI</name>
<keyword evidence="4" id="KW-1185">Reference proteome</keyword>
<gene>
    <name evidence="3" type="ORF">EPI10_026941</name>
</gene>
<dbReference type="PANTHER" id="PTHR33116:SF86">
    <property type="entry name" value="REVERSE TRANSCRIPTASE DOMAIN-CONTAINING PROTEIN"/>
    <property type="match status" value="1"/>
</dbReference>
<dbReference type="SUPFAM" id="SSF53098">
    <property type="entry name" value="Ribonuclease H-like"/>
    <property type="match status" value="1"/>
</dbReference>
<dbReference type="CDD" id="cd06222">
    <property type="entry name" value="RNase_H_like"/>
    <property type="match status" value="1"/>
</dbReference>
<proteinExistence type="predicted"/>
<dbReference type="InterPro" id="IPR036397">
    <property type="entry name" value="RNaseH_sf"/>
</dbReference>
<keyword evidence="3" id="KW-0548">Nucleotidyltransferase</keyword>
<dbReference type="Pfam" id="PF13456">
    <property type="entry name" value="RVT_3"/>
    <property type="match status" value="1"/>
</dbReference>
<sequence length="525" mass="60771">MSCFLFPKVLCAKMESILARFWWQKGHGKRGIHWCQWRFLCRSKEEGGLGFRDMAQFSLSLLAKQGWQLLTLPDSLVARVLKAEYFPENSFLQSRLGNSGSYIWRIIWATNGVLEKGLVWKVGTSANILICHDNWIPGYGSGRLLSRFVNLHYDKVAELISVNVREWNKDLIVNTFPEDVADLILRIPLAMEPHEDFLAWSEEPSSVFSVRSSYKLLQNWDPTALRIDYKDFYRKLWSVEIPTKIKIFTWKISWNYIATKANLRARRLGNINLCPRCCRSEKTLNHLFRDCPVSDGIWRALPDMNLTSSPNLEFREWLTSVMASLTLERCRLFCIVLWSIWGDRNSRIHDKTSRSSQEIARFSNSYLQEFKINFDGAFDGRNKISSSGVVARDSRGNVITSSAVIHRGVQNAFEVEALACRRATQVALDMEKEGSIIEGDSLSVIKKCQNPERDKPQLSPYIFDVYQMKFRNESLKHEYINRSANNLAHVIAVESLRRRKEFYLLNRVPDFAVAQARDESEREPD</sequence>
<dbReference type="GO" id="GO:0003676">
    <property type="term" value="F:nucleic acid binding"/>
    <property type="evidence" value="ECO:0007669"/>
    <property type="project" value="InterPro"/>
</dbReference>
<keyword evidence="3" id="KW-0695">RNA-directed DNA polymerase</keyword>
<protein>
    <submittedName>
        <fullName evidence="3">Reverse transcriptase</fullName>
    </submittedName>
</protein>
<feature type="domain" description="Reverse transcriptase zinc-binding" evidence="2">
    <location>
        <begin position="208"/>
        <end position="298"/>
    </location>
</feature>
<dbReference type="InterPro" id="IPR012337">
    <property type="entry name" value="RNaseH-like_sf"/>
</dbReference>
<evidence type="ECO:0000313" key="3">
    <source>
        <dbReference type="EMBL" id="KAA3460257.1"/>
    </source>
</evidence>
<evidence type="ECO:0000313" key="4">
    <source>
        <dbReference type="Proteomes" id="UP000325315"/>
    </source>
</evidence>
<comment type="caution">
    <text evidence="3">The sequence shown here is derived from an EMBL/GenBank/DDBJ whole genome shotgun (WGS) entry which is preliminary data.</text>
</comment>
<dbReference type="Pfam" id="PF13966">
    <property type="entry name" value="zf-RVT"/>
    <property type="match status" value="1"/>
</dbReference>
<dbReference type="PANTHER" id="PTHR33116">
    <property type="entry name" value="REVERSE TRANSCRIPTASE ZINC-BINDING DOMAIN-CONTAINING PROTEIN-RELATED-RELATED"/>
    <property type="match status" value="1"/>
</dbReference>
<dbReference type="GO" id="GO:0003964">
    <property type="term" value="F:RNA-directed DNA polymerase activity"/>
    <property type="evidence" value="ECO:0007669"/>
    <property type="project" value="UniProtKB-KW"/>
</dbReference>
<evidence type="ECO:0000259" key="1">
    <source>
        <dbReference type="Pfam" id="PF13456"/>
    </source>
</evidence>
<dbReference type="Gene3D" id="3.30.420.10">
    <property type="entry name" value="Ribonuclease H-like superfamily/Ribonuclease H"/>
    <property type="match status" value="1"/>
</dbReference>
<dbReference type="Proteomes" id="UP000325315">
    <property type="component" value="Unassembled WGS sequence"/>
</dbReference>
<dbReference type="AlphaFoldDB" id="A0A5B6UTG3"/>
<dbReference type="InterPro" id="IPR002156">
    <property type="entry name" value="RNaseH_domain"/>
</dbReference>
<feature type="domain" description="RNase H type-1" evidence="1">
    <location>
        <begin position="373"/>
        <end position="492"/>
    </location>
</feature>
<dbReference type="InterPro" id="IPR026960">
    <property type="entry name" value="RVT-Znf"/>
</dbReference>
<dbReference type="EMBL" id="SMMG02000009">
    <property type="protein sequence ID" value="KAA3460257.1"/>
    <property type="molecule type" value="Genomic_DNA"/>
</dbReference>
<reference evidence="4" key="1">
    <citation type="journal article" date="2019" name="Plant Biotechnol. J.">
        <title>Genome sequencing of the Australian wild diploid species Gossypium australe highlights disease resistance and delayed gland morphogenesis.</title>
        <authorList>
            <person name="Cai Y."/>
            <person name="Cai X."/>
            <person name="Wang Q."/>
            <person name="Wang P."/>
            <person name="Zhang Y."/>
            <person name="Cai C."/>
            <person name="Xu Y."/>
            <person name="Wang K."/>
            <person name="Zhou Z."/>
            <person name="Wang C."/>
            <person name="Geng S."/>
            <person name="Li B."/>
            <person name="Dong Q."/>
            <person name="Hou Y."/>
            <person name="Wang H."/>
            <person name="Ai P."/>
            <person name="Liu Z."/>
            <person name="Yi F."/>
            <person name="Sun M."/>
            <person name="An G."/>
            <person name="Cheng J."/>
            <person name="Zhang Y."/>
            <person name="Shi Q."/>
            <person name="Xie Y."/>
            <person name="Shi X."/>
            <person name="Chang Y."/>
            <person name="Huang F."/>
            <person name="Chen Y."/>
            <person name="Hong S."/>
            <person name="Mi L."/>
            <person name="Sun Q."/>
            <person name="Zhang L."/>
            <person name="Zhou B."/>
            <person name="Peng R."/>
            <person name="Zhang X."/>
            <person name="Liu F."/>
        </authorList>
    </citation>
    <scope>NUCLEOTIDE SEQUENCE [LARGE SCALE GENOMIC DNA]</scope>
    <source>
        <strain evidence="4">cv. PA1801</strain>
    </source>
</reference>
<dbReference type="OrthoDB" id="1751350at2759"/>
<evidence type="ECO:0000259" key="2">
    <source>
        <dbReference type="Pfam" id="PF13966"/>
    </source>
</evidence>
<accession>A0A5B6UTG3</accession>
<dbReference type="GO" id="GO:0004523">
    <property type="term" value="F:RNA-DNA hybrid ribonuclease activity"/>
    <property type="evidence" value="ECO:0007669"/>
    <property type="project" value="InterPro"/>
</dbReference>
<keyword evidence="3" id="KW-0808">Transferase</keyword>